<keyword evidence="2" id="KW-0812">Transmembrane</keyword>
<dbReference type="OrthoDB" id="9797543at2"/>
<evidence type="ECO:0000256" key="1">
    <source>
        <dbReference type="SAM" id="MobiDB-lite"/>
    </source>
</evidence>
<keyword evidence="2" id="KW-0472">Membrane</keyword>
<dbReference type="Gene3D" id="1.10.260.40">
    <property type="entry name" value="lambda repressor-like DNA-binding domains"/>
    <property type="match status" value="1"/>
</dbReference>
<dbReference type="InterPro" id="IPR001387">
    <property type="entry name" value="Cro/C1-type_HTH"/>
</dbReference>
<dbReference type="Pfam" id="PF13464">
    <property type="entry name" value="RodZ_C"/>
    <property type="match status" value="1"/>
</dbReference>
<evidence type="ECO:0000256" key="2">
    <source>
        <dbReference type="SAM" id="Phobius"/>
    </source>
</evidence>
<dbReference type="Proteomes" id="UP000199087">
    <property type="component" value="Unassembled WGS sequence"/>
</dbReference>
<dbReference type="Pfam" id="PF13413">
    <property type="entry name" value="HTH_25"/>
    <property type="match status" value="1"/>
</dbReference>
<feature type="transmembrane region" description="Helical" evidence="2">
    <location>
        <begin position="111"/>
        <end position="132"/>
    </location>
</feature>
<dbReference type="AlphaFoldDB" id="A0A0U1NRT8"/>
<sequence>MTELGNRLKEARQEKRLSLDDLQSITKIQKRYLMGIEEGNYSSMPGNFYVRAFIKQYAEALELNPDELFEAYKSEIPSTYSDDLPEQLSRVQTQRTISDGSSKVFDLLPKILIAVFVIGAASLIYFLVINYGKKSSQSINQDTAQTKIVQSEQLQKAKTKNKDNNTKKNNDKKDNAKVDNPPPPPELTPPPQELAVVSNSGINATYSLKNADKFQVKVVSKGETWVSIKNGQGKSYFQGTLSTNGTPDQTVDLSSDSEAVIVVGRAVDTDIYINDQKLEYAISPTDAVRQNITIQYVPKNK</sequence>
<dbReference type="InterPro" id="IPR025194">
    <property type="entry name" value="RodZ-like_C"/>
</dbReference>
<protein>
    <submittedName>
        <fullName evidence="4">XRE family transcriptional regulator</fullName>
    </submittedName>
</protein>
<evidence type="ECO:0000313" key="4">
    <source>
        <dbReference type="EMBL" id="CRK80452.1"/>
    </source>
</evidence>
<dbReference type="CDD" id="cd00093">
    <property type="entry name" value="HTH_XRE"/>
    <property type="match status" value="1"/>
</dbReference>
<feature type="domain" description="HTH cro/C1-type" evidence="3">
    <location>
        <begin position="8"/>
        <end position="68"/>
    </location>
</feature>
<dbReference type="EMBL" id="CVRB01000001">
    <property type="protein sequence ID" value="CRK80452.1"/>
    <property type="molecule type" value="Genomic_DNA"/>
</dbReference>
<feature type="region of interest" description="Disordered" evidence="1">
    <location>
        <begin position="151"/>
        <end position="194"/>
    </location>
</feature>
<accession>A0A0U1NRT8</accession>
<name>A0A0U1NRT8_9BACI</name>
<reference evidence="5" key="1">
    <citation type="submission" date="2015-05" db="EMBL/GenBank/DDBJ databases">
        <authorList>
            <person name="Urmite Genomes"/>
        </authorList>
    </citation>
    <scope>NUCLEOTIDE SEQUENCE [LARGE SCALE GENOMIC DNA]</scope>
    <source>
        <strain evidence="5">LF1</strain>
    </source>
</reference>
<dbReference type="InterPro" id="IPR010982">
    <property type="entry name" value="Lambda_DNA-bd_dom_sf"/>
</dbReference>
<dbReference type="STRING" id="1499688.BN000_00336"/>
<evidence type="ECO:0000313" key="5">
    <source>
        <dbReference type="Proteomes" id="UP000199087"/>
    </source>
</evidence>
<dbReference type="GO" id="GO:0003677">
    <property type="term" value="F:DNA binding"/>
    <property type="evidence" value="ECO:0007669"/>
    <property type="project" value="InterPro"/>
</dbReference>
<dbReference type="InterPro" id="IPR050400">
    <property type="entry name" value="Bact_Cytoskel_RodZ"/>
</dbReference>
<gene>
    <name evidence="4" type="ORF">BN000_00336</name>
</gene>
<evidence type="ECO:0000259" key="3">
    <source>
        <dbReference type="PROSITE" id="PS50943"/>
    </source>
</evidence>
<feature type="compositionally biased region" description="Pro residues" evidence="1">
    <location>
        <begin position="180"/>
        <end position="192"/>
    </location>
</feature>
<dbReference type="PANTHER" id="PTHR34475">
    <property type="match status" value="1"/>
</dbReference>
<dbReference type="PROSITE" id="PS50943">
    <property type="entry name" value="HTH_CROC1"/>
    <property type="match status" value="1"/>
</dbReference>
<keyword evidence="2" id="KW-1133">Transmembrane helix</keyword>
<proteinExistence type="predicted"/>
<dbReference type="PANTHER" id="PTHR34475:SF1">
    <property type="entry name" value="CYTOSKELETON PROTEIN RODZ"/>
    <property type="match status" value="1"/>
</dbReference>
<feature type="compositionally biased region" description="Basic and acidic residues" evidence="1">
    <location>
        <begin position="160"/>
        <end position="177"/>
    </location>
</feature>
<keyword evidence="5" id="KW-1185">Reference proteome</keyword>
<dbReference type="SUPFAM" id="SSF47413">
    <property type="entry name" value="lambda repressor-like DNA-binding domains"/>
    <property type="match status" value="1"/>
</dbReference>
<dbReference type="RefSeq" id="WP_090629954.1">
    <property type="nucleotide sequence ID" value="NZ_CVRB01000001.1"/>
</dbReference>
<organism evidence="4 5">
    <name type="scientific">Neobacillus massiliamazoniensis</name>
    <dbReference type="NCBI Taxonomy" id="1499688"/>
    <lineage>
        <taxon>Bacteria</taxon>
        <taxon>Bacillati</taxon>
        <taxon>Bacillota</taxon>
        <taxon>Bacilli</taxon>
        <taxon>Bacillales</taxon>
        <taxon>Bacillaceae</taxon>
        <taxon>Neobacillus</taxon>
    </lineage>
</organism>